<protein>
    <submittedName>
        <fullName evidence="3">Endonuclease YncB(Thermonuclease family)</fullName>
    </submittedName>
</protein>
<sequence>MAYSPSELSELETRIESAMRTGHHLSAWELKFLANIQARFRKFGPETRLSEKQVRKLEEIMGALPTGSTNIRYLSRPPRRRHRHLLGGVLAREARWLTRRFLRDLSLVAAIMVIASAFVAFQKLPSLDFSSPFSFAPSNALGPMETPQFSVVDGDTIRISGEAKGMRLVGFNTPETTNARCAQERELGRRATERLSELVTSGKVTIERVACSCRPGTEGTEACNYGRSCGTLRVDGRDVGPILIAEGLAVPFRCGATSCPPTPRPWCG</sequence>
<keyword evidence="3" id="KW-0378">Hydrolase</keyword>
<keyword evidence="3" id="KW-0540">Nuclease</keyword>
<evidence type="ECO:0000313" key="3">
    <source>
        <dbReference type="EMBL" id="PXW51592.1"/>
    </source>
</evidence>
<accession>A0A2V3TS47</accession>
<dbReference type="Proteomes" id="UP000248021">
    <property type="component" value="Unassembled WGS sequence"/>
</dbReference>
<dbReference type="PROSITE" id="PS50830">
    <property type="entry name" value="TNASE_3"/>
    <property type="match status" value="1"/>
</dbReference>
<dbReference type="Pfam" id="PF00565">
    <property type="entry name" value="SNase"/>
    <property type="match status" value="1"/>
</dbReference>
<name>A0A2V3TS47_9HYPH</name>
<dbReference type="EMBL" id="QJJK01000019">
    <property type="protein sequence ID" value="PXW51592.1"/>
    <property type="molecule type" value="Genomic_DNA"/>
</dbReference>
<reference evidence="3 4" key="1">
    <citation type="submission" date="2018-05" db="EMBL/GenBank/DDBJ databases">
        <title>Genomic Encyclopedia of Type Strains, Phase IV (KMG-IV): sequencing the most valuable type-strain genomes for metagenomic binning, comparative biology and taxonomic classification.</title>
        <authorList>
            <person name="Goeker M."/>
        </authorList>
    </citation>
    <scope>NUCLEOTIDE SEQUENCE [LARGE SCALE GENOMIC DNA]</scope>
    <source>
        <strain evidence="3 4">DSM 6462</strain>
    </source>
</reference>
<keyword evidence="1" id="KW-0812">Transmembrane</keyword>
<dbReference type="InterPro" id="IPR016071">
    <property type="entry name" value="Staphylococal_nuclease_OB-fold"/>
</dbReference>
<keyword evidence="1" id="KW-0472">Membrane</keyword>
<dbReference type="RefSeq" id="WP_245450245.1">
    <property type="nucleotide sequence ID" value="NZ_JAHBRY010000005.1"/>
</dbReference>
<evidence type="ECO:0000313" key="4">
    <source>
        <dbReference type="Proteomes" id="UP000248021"/>
    </source>
</evidence>
<dbReference type="InterPro" id="IPR035437">
    <property type="entry name" value="SNase_OB-fold_sf"/>
</dbReference>
<keyword evidence="1" id="KW-1133">Transmembrane helix</keyword>
<proteinExistence type="predicted"/>
<feature type="domain" description="TNase-like" evidence="2">
    <location>
        <begin position="151"/>
        <end position="249"/>
    </location>
</feature>
<organism evidence="3 4">
    <name type="scientific">Chelatococcus asaccharovorans</name>
    <dbReference type="NCBI Taxonomy" id="28210"/>
    <lineage>
        <taxon>Bacteria</taxon>
        <taxon>Pseudomonadati</taxon>
        <taxon>Pseudomonadota</taxon>
        <taxon>Alphaproteobacteria</taxon>
        <taxon>Hyphomicrobiales</taxon>
        <taxon>Chelatococcaceae</taxon>
        <taxon>Chelatococcus</taxon>
    </lineage>
</organism>
<dbReference type="SMART" id="SM00318">
    <property type="entry name" value="SNc"/>
    <property type="match status" value="1"/>
</dbReference>
<dbReference type="GO" id="GO:0004519">
    <property type="term" value="F:endonuclease activity"/>
    <property type="evidence" value="ECO:0007669"/>
    <property type="project" value="UniProtKB-KW"/>
</dbReference>
<comment type="caution">
    <text evidence="3">The sequence shown here is derived from an EMBL/GenBank/DDBJ whole genome shotgun (WGS) entry which is preliminary data.</text>
</comment>
<dbReference type="SUPFAM" id="SSF50199">
    <property type="entry name" value="Staphylococcal nuclease"/>
    <property type="match status" value="1"/>
</dbReference>
<feature type="transmembrane region" description="Helical" evidence="1">
    <location>
        <begin position="101"/>
        <end position="121"/>
    </location>
</feature>
<gene>
    <name evidence="3" type="ORF">C7450_11929</name>
</gene>
<keyword evidence="3" id="KW-0255">Endonuclease</keyword>
<dbReference type="Gene3D" id="2.40.50.90">
    <property type="match status" value="1"/>
</dbReference>
<evidence type="ECO:0000256" key="1">
    <source>
        <dbReference type="SAM" id="Phobius"/>
    </source>
</evidence>
<dbReference type="AlphaFoldDB" id="A0A2V3TS47"/>
<evidence type="ECO:0000259" key="2">
    <source>
        <dbReference type="PROSITE" id="PS50830"/>
    </source>
</evidence>
<keyword evidence="4" id="KW-1185">Reference proteome</keyword>